<dbReference type="EMBL" id="BONX01000004">
    <property type="protein sequence ID" value="GIG94204.1"/>
    <property type="molecule type" value="Genomic_DNA"/>
</dbReference>
<reference evidence="1 2" key="1">
    <citation type="submission" date="2021-01" db="EMBL/GenBank/DDBJ databases">
        <title>Whole genome shotgun sequence of Plantactinospora mayteni NBRC 109088.</title>
        <authorList>
            <person name="Komaki H."/>
            <person name="Tamura T."/>
        </authorList>
    </citation>
    <scope>NUCLEOTIDE SEQUENCE [LARGE SCALE GENOMIC DNA]</scope>
    <source>
        <strain evidence="1 2">NBRC 109088</strain>
    </source>
</reference>
<proteinExistence type="predicted"/>
<sequence>MVYVACRVLKGTAHVADEEELVEVAWCNRRMLVEYVPYPFYGLRT</sequence>
<accession>A0ABQ4EHT6</accession>
<gene>
    <name evidence="1" type="ORF">Pma05_07770</name>
</gene>
<name>A0ABQ4EHT6_9ACTN</name>
<evidence type="ECO:0000313" key="1">
    <source>
        <dbReference type="EMBL" id="GIG94204.1"/>
    </source>
</evidence>
<dbReference type="Proteomes" id="UP000621500">
    <property type="component" value="Unassembled WGS sequence"/>
</dbReference>
<organism evidence="1 2">
    <name type="scientific">Plantactinospora mayteni</name>
    <dbReference type="NCBI Taxonomy" id="566021"/>
    <lineage>
        <taxon>Bacteria</taxon>
        <taxon>Bacillati</taxon>
        <taxon>Actinomycetota</taxon>
        <taxon>Actinomycetes</taxon>
        <taxon>Micromonosporales</taxon>
        <taxon>Micromonosporaceae</taxon>
        <taxon>Plantactinospora</taxon>
    </lineage>
</organism>
<keyword evidence="2" id="KW-1185">Reference proteome</keyword>
<evidence type="ECO:0008006" key="3">
    <source>
        <dbReference type="Google" id="ProtNLM"/>
    </source>
</evidence>
<evidence type="ECO:0000313" key="2">
    <source>
        <dbReference type="Proteomes" id="UP000621500"/>
    </source>
</evidence>
<protein>
    <recommendedName>
        <fullName evidence="3">Nudix hydrolase domain-containing protein</fullName>
    </recommendedName>
</protein>
<comment type="caution">
    <text evidence="1">The sequence shown here is derived from an EMBL/GenBank/DDBJ whole genome shotgun (WGS) entry which is preliminary data.</text>
</comment>